<reference evidence="9 10" key="1">
    <citation type="submission" date="2021-12" db="EMBL/GenBank/DDBJ databases">
        <title>High titer production of polyol ester of fatty acids by Rhodotorula paludigena BS15 towards product separation-free biomass refinery.</title>
        <authorList>
            <person name="Mano J."/>
            <person name="Ono H."/>
            <person name="Tanaka T."/>
            <person name="Naito K."/>
            <person name="Sushida H."/>
            <person name="Ike M."/>
            <person name="Tokuyasu K."/>
            <person name="Kitaoka M."/>
        </authorList>
    </citation>
    <scope>NUCLEOTIDE SEQUENCE [LARGE SCALE GENOMIC DNA]</scope>
    <source>
        <strain evidence="9 10">BS15</strain>
    </source>
</reference>
<dbReference type="SUPFAM" id="SSF103473">
    <property type="entry name" value="MFS general substrate transporter"/>
    <property type="match status" value="1"/>
</dbReference>
<feature type="transmembrane region" description="Helical" evidence="8">
    <location>
        <begin position="554"/>
        <end position="575"/>
    </location>
</feature>
<organism evidence="9 10">
    <name type="scientific">Rhodotorula paludigena</name>
    <dbReference type="NCBI Taxonomy" id="86838"/>
    <lineage>
        <taxon>Eukaryota</taxon>
        <taxon>Fungi</taxon>
        <taxon>Dikarya</taxon>
        <taxon>Basidiomycota</taxon>
        <taxon>Pucciniomycotina</taxon>
        <taxon>Microbotryomycetes</taxon>
        <taxon>Sporidiobolales</taxon>
        <taxon>Sporidiobolaceae</taxon>
        <taxon>Rhodotorula</taxon>
    </lineage>
</organism>
<evidence type="ECO:0000256" key="8">
    <source>
        <dbReference type="SAM" id="Phobius"/>
    </source>
</evidence>
<dbReference type="InterPro" id="IPR000109">
    <property type="entry name" value="POT_fam"/>
</dbReference>
<dbReference type="EMBL" id="BQKY01000002">
    <property type="protein sequence ID" value="GJN87938.1"/>
    <property type="molecule type" value="Genomic_DNA"/>
</dbReference>
<feature type="transmembrane region" description="Helical" evidence="8">
    <location>
        <begin position="250"/>
        <end position="269"/>
    </location>
</feature>
<dbReference type="GO" id="GO:0005886">
    <property type="term" value="C:plasma membrane"/>
    <property type="evidence" value="ECO:0007669"/>
    <property type="project" value="UniProtKB-ARBA"/>
</dbReference>
<evidence type="ECO:0000313" key="10">
    <source>
        <dbReference type="Proteomes" id="UP001342314"/>
    </source>
</evidence>
<feature type="transmembrane region" description="Helical" evidence="8">
    <location>
        <begin position="496"/>
        <end position="515"/>
    </location>
</feature>
<keyword evidence="3 7" id="KW-0813">Transport</keyword>
<comment type="similarity">
    <text evidence="2 7">Belongs to the major facilitator superfamily. Proton-dependent oligopeptide transporter (POT/PTR) (TC 2.A.17) family.</text>
</comment>
<evidence type="ECO:0000256" key="3">
    <source>
        <dbReference type="ARBA" id="ARBA00022448"/>
    </source>
</evidence>
<keyword evidence="10" id="KW-1185">Reference proteome</keyword>
<name>A0AAV5GH70_9BASI</name>
<evidence type="ECO:0000256" key="2">
    <source>
        <dbReference type="ARBA" id="ARBA00005982"/>
    </source>
</evidence>
<feature type="transmembrane region" description="Helical" evidence="8">
    <location>
        <begin position="443"/>
        <end position="465"/>
    </location>
</feature>
<evidence type="ECO:0000256" key="6">
    <source>
        <dbReference type="ARBA" id="ARBA00023136"/>
    </source>
</evidence>
<dbReference type="Pfam" id="PF00854">
    <property type="entry name" value="PTR2"/>
    <property type="match status" value="1"/>
</dbReference>
<feature type="transmembrane region" description="Helical" evidence="8">
    <location>
        <begin position="275"/>
        <end position="295"/>
    </location>
</feature>
<feature type="transmembrane region" description="Helical" evidence="8">
    <location>
        <begin position="407"/>
        <end position="431"/>
    </location>
</feature>
<keyword evidence="4 7" id="KW-0812">Transmembrane</keyword>
<comment type="subcellular location">
    <subcellularLocation>
        <location evidence="1 7">Membrane</location>
        <topology evidence="1 7">Multi-pass membrane protein</topology>
    </subcellularLocation>
</comment>
<dbReference type="PANTHER" id="PTHR11654">
    <property type="entry name" value="OLIGOPEPTIDE TRANSPORTER-RELATED"/>
    <property type="match status" value="1"/>
</dbReference>
<comment type="caution">
    <text evidence="9">The sequence shown here is derived from an EMBL/GenBank/DDBJ whole genome shotgun (WGS) entry which is preliminary data.</text>
</comment>
<accession>A0AAV5GH70</accession>
<evidence type="ECO:0000256" key="5">
    <source>
        <dbReference type="ARBA" id="ARBA00022989"/>
    </source>
</evidence>
<dbReference type="Gene3D" id="1.20.1250.20">
    <property type="entry name" value="MFS general substrate transporter like domains"/>
    <property type="match status" value="1"/>
</dbReference>
<feature type="transmembrane region" description="Helical" evidence="8">
    <location>
        <begin position="527"/>
        <end position="548"/>
    </location>
</feature>
<feature type="transmembrane region" description="Helical" evidence="8">
    <location>
        <begin position="190"/>
        <end position="208"/>
    </location>
</feature>
<sequence>MSGADPTEASFVGLAADVKANSDLHTEKDKDGYVFEETRAGSLSTEEHEVYPDTPTEEDLRTLRRVPGRINIASFLIAYVELAERFSYYGCVQVFTNFIQQPLPPGSTTGATVDDQDQAGALGMGQQASTGLTTFNQFWVYTMPLFGAYVADTYLGRYNTICWAILIALIGHILLIIAAIPSVISNPNASIGVFALAIIIMGIGTGAFKSNVSPMIAEQVASHRMFVKTHKNGTRVIVDPALTASRMYNWFYMCINVGAIAGQVGMVYAEKRVGFWLSFTLPTIVFATTPIIMWIGRNRYIRTRPAGSVLGKAFKILACGFKAAGPNPKNWYKPGFWDAALPSRISPSERPSWMVWDDTFVHEVRRGFKACAVFGFFPLYWLTYNQINNNLTSQAAVMNTHGLPNDLLANLDPLAVLILIPIMDLLVYPTLRRFGINFSPIKKIFAGFMCGTAAMIAAAVTQHYIYQRSACGNYAATCEVEPFVESLNVWIQTPTYVLIALSEIFASIVSLEYAYTKAPKSMRSMVMAVGLFTTALAAAIGEAFLPISADPNLVWNYGVMAVLAFIGGVAFFLTFRSLDKEEDSLNRLAAGEHNQHEADVKAREDAAKSEYVANKNAAALVLLENKICGTFTVSNVTAGRVTDAFFSNNKPFLPFGSPYGANVKVIPPQKDKKQFDSWVQKQVDIGRFSCVEAPPFVSVRCTVPTISNLDRGWASVPEDKIKTFANMALKTWVATCKLGPRTANRLLLCAGIFPFSSIGAGQDMVDTLKGGLKMLVNVLLIEANDTKAYNRAVNQHYAVSSENRFSLKRGGIMLRLNPNGQELHPDLESYLPLLFAEEIFEYREQVFWLFHKSDEETANWTAEQYDKHVKETGAKLTTCHGACPSNTAAYSEHPLPKIYPSPARPGEGACGACAVVKGVALKSGVTPADIKRSFQFLGKSISADLFNWIKKAFGWMFRCLGGCANSMLGIDPNFLHPAATFLCRLDAEHESFLEKAKRKANEVRTPDGVIDRTQLPPYPPFELCGGGTFATCSRPGCGRKYTCCQAVNDLEQPQIVGKATVACIVRVPMLDEEGKHVCWTCWMNELDADGRWVDNVGIEKAISDLDTNPTFLNFSRAARSLCVTPGTLYTALANEARTRTIMSDAIFKTCVESLRSLAIRSAGEKPVFDDD</sequence>
<dbReference type="Proteomes" id="UP001342314">
    <property type="component" value="Unassembled WGS sequence"/>
</dbReference>
<dbReference type="GO" id="GO:0071916">
    <property type="term" value="F:dipeptide transmembrane transporter activity"/>
    <property type="evidence" value="ECO:0007669"/>
    <property type="project" value="UniProtKB-ARBA"/>
</dbReference>
<dbReference type="PROSITE" id="PS01023">
    <property type="entry name" value="PTR2_2"/>
    <property type="match status" value="1"/>
</dbReference>
<dbReference type="InterPro" id="IPR018456">
    <property type="entry name" value="PTR2_symporter_CS"/>
</dbReference>
<dbReference type="AlphaFoldDB" id="A0AAV5GH70"/>
<proteinExistence type="inferred from homology"/>
<gene>
    <name evidence="9" type="ORF">Rhopal_000893-T1</name>
</gene>
<protein>
    <submittedName>
        <fullName evidence="9">Uncharacterized protein</fullName>
    </submittedName>
</protein>
<keyword evidence="5 8" id="KW-1133">Transmembrane helix</keyword>
<evidence type="ECO:0000256" key="4">
    <source>
        <dbReference type="ARBA" id="ARBA00022692"/>
    </source>
</evidence>
<evidence type="ECO:0000256" key="7">
    <source>
        <dbReference type="RuleBase" id="RU003755"/>
    </source>
</evidence>
<dbReference type="InterPro" id="IPR036259">
    <property type="entry name" value="MFS_trans_sf"/>
</dbReference>
<evidence type="ECO:0000313" key="9">
    <source>
        <dbReference type="EMBL" id="GJN87938.1"/>
    </source>
</evidence>
<dbReference type="FunFam" id="1.20.1250.20:FF:000085">
    <property type="entry name" value="MFS peptide transporter Ptr2"/>
    <property type="match status" value="1"/>
</dbReference>
<keyword evidence="6 8" id="KW-0472">Membrane</keyword>
<feature type="transmembrane region" description="Helical" evidence="8">
    <location>
        <begin position="162"/>
        <end position="184"/>
    </location>
</feature>
<evidence type="ECO:0000256" key="1">
    <source>
        <dbReference type="ARBA" id="ARBA00004141"/>
    </source>
</evidence>